<accession>I5AV42</accession>
<dbReference type="eggNOG" id="ENOG502Z8T1">
    <property type="taxonomic scope" value="Bacteria"/>
</dbReference>
<proteinExistence type="predicted"/>
<dbReference type="HOGENOM" id="CLU_417827_0_0_9"/>
<keyword evidence="4" id="KW-1185">Reference proteome</keyword>
<evidence type="ECO:0000313" key="3">
    <source>
        <dbReference type="EMBL" id="EIM57665.1"/>
    </source>
</evidence>
<feature type="domain" description="GH29D-like beta-sandwich" evidence="2">
    <location>
        <begin position="164"/>
        <end position="211"/>
    </location>
</feature>
<name>I5AV42_EUBC6</name>
<evidence type="ECO:0000259" key="2">
    <source>
        <dbReference type="Pfam" id="PF13290"/>
    </source>
</evidence>
<dbReference type="InterPro" id="IPR014867">
    <property type="entry name" value="Spore_coat_CotH_CotH2/3/7"/>
</dbReference>
<dbReference type="STRING" id="633697.EubceDRAFT1_1890"/>
<dbReference type="EMBL" id="CM001487">
    <property type="protein sequence ID" value="EIM57665.1"/>
    <property type="molecule type" value="Genomic_DNA"/>
</dbReference>
<dbReference type="OrthoDB" id="9802197at2"/>
<dbReference type="AlphaFoldDB" id="I5AV42"/>
<organism evidence="3 4">
    <name type="scientific">Eubacterium cellulosolvens (strain ATCC 43171 / JCM 9499 / 6)</name>
    <name type="common">Cillobacterium cellulosolvens</name>
    <dbReference type="NCBI Taxonomy" id="633697"/>
    <lineage>
        <taxon>Bacteria</taxon>
        <taxon>Bacillati</taxon>
        <taxon>Bacillota</taxon>
        <taxon>Clostridia</taxon>
        <taxon>Eubacteriales</taxon>
        <taxon>Eubacteriaceae</taxon>
        <taxon>Eubacterium</taxon>
    </lineage>
</organism>
<sequence length="656" mass="73532">MESDKKKIARKDIIIILISLAALLALLGLFMYSRNSRQEAAVNPVGNGEQDMQPDENTKVKNTADNDIEIKMKDRQILLVTLKGRANLVVKDYSVSVNGELTKFPEDITRLKPEKEIEIALEKELETDRDNVVSVCDKEGSIRASVLVPSEEVKKSNKCIFSLSGGFYPEDTRVEIHAPEDWDIYYTTDGTTPTEESSKYLGSVPISSRTGNNLTLTKGTMGESFKPATQIKGTFLRALAVSPDGKEKCRMSQTYFVGVGQESAIRDLPVLSIGSDPEGLVSYENGIYVAGRHYEDAVARGEELAGKGNYYDDASRDAYAEFFEQGKDKTWEGSVKLSTLKDEYVNLNQRGLVLDHLSRKVTKGSALFPYTDSKKICLYNGGTDHMYKIREMLAADLAEGTPVGSADYKLCTVFINGEYWGLYMLQTPCDSSMIRRKYGIKDKTKILVSGTGEGASEDFSDLVSYVEETDLSVEENYKKVTERMDVDSYIYYLCFNMFLANHDHGKESPTIWRTEGGSGSGKEDSRWRWILGKMQNTMDNGYLGQFSTATIDTFFQPGVTEDPFLQSLLKSPAFRSGLKKTMKELCGQLTAEHVEKILEDYTEQYGKAVRANYLRFFGAAADKFYQSEAGKIEAFFGRRAEYIMKYTLETVGEKTE</sequence>
<dbReference type="Pfam" id="PF08757">
    <property type="entry name" value="CotH"/>
    <property type="match status" value="1"/>
</dbReference>
<dbReference type="InterPro" id="IPR059177">
    <property type="entry name" value="GH29D-like_dom"/>
</dbReference>
<gene>
    <name evidence="3" type="ORF">EubceDRAFT1_1890</name>
</gene>
<reference evidence="3 4" key="2">
    <citation type="submission" date="2012-02" db="EMBL/GenBank/DDBJ databases">
        <title>Improved High-Quality Draft sequence of Eubacterium cellulosolvens 6.</title>
        <authorList>
            <consortium name="US DOE Joint Genome Institute"/>
            <person name="Lucas S."/>
            <person name="Han J."/>
            <person name="Lapidus A."/>
            <person name="Cheng J.-F."/>
            <person name="Goodwin L."/>
            <person name="Pitluck S."/>
            <person name="Peters L."/>
            <person name="Mikhailova N."/>
            <person name="Gu W."/>
            <person name="Detter J.C."/>
            <person name="Han C."/>
            <person name="Tapia R."/>
            <person name="Land M."/>
            <person name="Hauser L."/>
            <person name="Kyrpides N."/>
            <person name="Ivanova N."/>
            <person name="Pagani I."/>
            <person name="Johnson E."/>
            <person name="Mukhopadhyay B."/>
            <person name="Anderson I."/>
            <person name="Woyke T."/>
        </authorList>
    </citation>
    <scope>NUCLEOTIDE SEQUENCE [LARGE SCALE GENOMIC DNA]</scope>
    <source>
        <strain evidence="3 4">6</strain>
    </source>
</reference>
<dbReference type="Proteomes" id="UP000005753">
    <property type="component" value="Chromosome"/>
</dbReference>
<feature type="transmembrane region" description="Helical" evidence="1">
    <location>
        <begin position="12"/>
        <end position="32"/>
    </location>
</feature>
<reference evidence="3 4" key="1">
    <citation type="submission" date="2010-08" db="EMBL/GenBank/DDBJ databases">
        <authorList>
            <consortium name="US DOE Joint Genome Institute (JGI-PGF)"/>
            <person name="Lucas S."/>
            <person name="Copeland A."/>
            <person name="Lapidus A."/>
            <person name="Cheng J.-F."/>
            <person name="Bruce D."/>
            <person name="Goodwin L."/>
            <person name="Pitluck S."/>
            <person name="Land M.L."/>
            <person name="Hauser L."/>
            <person name="Chang Y.-J."/>
            <person name="Anderson I.J."/>
            <person name="Johnson E."/>
            <person name="Mulhopadhyay B."/>
            <person name="Kyrpides N."/>
            <person name="Woyke T.J."/>
        </authorList>
    </citation>
    <scope>NUCLEOTIDE SEQUENCE [LARGE SCALE GENOMIC DNA]</scope>
    <source>
        <strain evidence="3 4">6</strain>
    </source>
</reference>
<keyword evidence="1" id="KW-0472">Membrane</keyword>
<evidence type="ECO:0000256" key="1">
    <source>
        <dbReference type="SAM" id="Phobius"/>
    </source>
</evidence>
<keyword evidence="1" id="KW-0812">Transmembrane</keyword>
<protein>
    <submittedName>
        <fullName evidence="3">CotH protein</fullName>
    </submittedName>
</protein>
<evidence type="ECO:0000313" key="4">
    <source>
        <dbReference type="Proteomes" id="UP000005753"/>
    </source>
</evidence>
<keyword evidence="1" id="KW-1133">Transmembrane helix</keyword>
<dbReference type="Pfam" id="PF13290">
    <property type="entry name" value="CHB_HEX_C_1"/>
    <property type="match status" value="1"/>
</dbReference>